<evidence type="ECO:0000259" key="1">
    <source>
        <dbReference type="Pfam" id="PF23865"/>
    </source>
</evidence>
<gene>
    <name evidence="2" type="ORF">N7469_002069</name>
</gene>
<organism evidence="2 3">
    <name type="scientific">Penicillium citrinum</name>
    <dbReference type="NCBI Taxonomy" id="5077"/>
    <lineage>
        <taxon>Eukaryota</taxon>
        <taxon>Fungi</taxon>
        <taxon>Dikarya</taxon>
        <taxon>Ascomycota</taxon>
        <taxon>Pezizomycotina</taxon>
        <taxon>Eurotiomycetes</taxon>
        <taxon>Eurotiomycetidae</taxon>
        <taxon>Eurotiales</taxon>
        <taxon>Aspergillaceae</taxon>
        <taxon>Penicillium</taxon>
    </lineage>
</organism>
<evidence type="ECO:0000313" key="2">
    <source>
        <dbReference type="EMBL" id="KAJ5240478.1"/>
    </source>
</evidence>
<evidence type="ECO:0000313" key="3">
    <source>
        <dbReference type="Proteomes" id="UP001147733"/>
    </source>
</evidence>
<sequence length="483" mass="53080">MRRDLHSQVLRSRAHIQTDFDANPFGAAKEATEKARSSLLSQASGVISQIVTHGVELFYEKFTKRYDYFYQYDYELHDFLQAGPSDKGPLVLGERGYLVAEYHGPRQRKKDTSLMISCLKCGIEGKFTVEGRFSFHLTHGLTAGSFVVDSASDIKVYTHIGIAANGEFGILEDKRQLHANRLSPVTVPGLFILGPEVTFASALNLDISGKDEFIIGGTVTISKGRVNLDLMNKGNSEIVHGFKSSFEPRAKNKGHIELTAAVGIPIGLELGLNVLDGKFKSTVGLIDTPSLYISAKASVNEASTCQGVDVAMGIRDKMEINTSNHYSLKVKNPPLYDKNLGCTSAAGFDRTTGKPASSIFQDIERHFGGASRINLNTQTQVRDLASKLSGKDQPKWWSIIMNKNETSYLVTGTDGHLYLAEQGEKNEVSEPWGTVEPQSGLYAFDAMGRFLGFDPDEYENTKHVIVTPRVYDGESMPDGNLFA</sequence>
<protein>
    <recommendedName>
        <fullName evidence="1">DUF7223 domain-containing protein</fullName>
    </recommendedName>
</protein>
<dbReference type="AlphaFoldDB" id="A0A9W9PC16"/>
<dbReference type="Proteomes" id="UP001147733">
    <property type="component" value="Unassembled WGS sequence"/>
</dbReference>
<reference evidence="2" key="1">
    <citation type="submission" date="2022-11" db="EMBL/GenBank/DDBJ databases">
        <authorList>
            <person name="Petersen C."/>
        </authorList>
    </citation>
    <scope>NUCLEOTIDE SEQUENCE</scope>
    <source>
        <strain evidence="2">IBT 23319</strain>
    </source>
</reference>
<keyword evidence="3" id="KW-1185">Reference proteome</keyword>
<comment type="caution">
    <text evidence="2">The sequence shown here is derived from an EMBL/GenBank/DDBJ whole genome shotgun (WGS) entry which is preliminary data.</text>
</comment>
<dbReference type="RefSeq" id="XP_056503483.1">
    <property type="nucleotide sequence ID" value="XM_056640989.1"/>
</dbReference>
<dbReference type="InterPro" id="IPR055647">
    <property type="entry name" value="DUF7223"/>
</dbReference>
<dbReference type="EMBL" id="JAPQKT010000002">
    <property type="protein sequence ID" value="KAJ5240478.1"/>
    <property type="molecule type" value="Genomic_DNA"/>
</dbReference>
<dbReference type="OrthoDB" id="160645at2759"/>
<accession>A0A9W9PC16</accession>
<feature type="domain" description="DUF7223" evidence="1">
    <location>
        <begin position="110"/>
        <end position="312"/>
    </location>
</feature>
<dbReference type="GeneID" id="81380156"/>
<proteinExistence type="predicted"/>
<dbReference type="Pfam" id="PF23865">
    <property type="entry name" value="DUF7223"/>
    <property type="match status" value="1"/>
</dbReference>
<reference evidence="2" key="2">
    <citation type="journal article" date="2023" name="IMA Fungus">
        <title>Comparative genomic study of the Penicillium genus elucidates a diverse pangenome and 15 lateral gene transfer events.</title>
        <authorList>
            <person name="Petersen C."/>
            <person name="Sorensen T."/>
            <person name="Nielsen M.R."/>
            <person name="Sondergaard T.E."/>
            <person name="Sorensen J.L."/>
            <person name="Fitzpatrick D.A."/>
            <person name="Frisvad J.C."/>
            <person name="Nielsen K.L."/>
        </authorList>
    </citation>
    <scope>NUCLEOTIDE SEQUENCE</scope>
    <source>
        <strain evidence="2">IBT 23319</strain>
    </source>
</reference>
<name>A0A9W9PC16_PENCI</name>